<feature type="signal peptide" evidence="1">
    <location>
        <begin position="1"/>
        <end position="29"/>
    </location>
</feature>
<feature type="chain" id="PRO_5019529703" evidence="1">
    <location>
        <begin position="30"/>
        <end position="253"/>
    </location>
</feature>
<dbReference type="EMBL" id="PIPI01000006">
    <property type="protein sequence ID" value="RUO19161.1"/>
    <property type="molecule type" value="Genomic_DNA"/>
</dbReference>
<dbReference type="Proteomes" id="UP000288212">
    <property type="component" value="Unassembled WGS sequence"/>
</dbReference>
<keyword evidence="1" id="KW-0732">Signal</keyword>
<proteinExistence type="predicted"/>
<comment type="caution">
    <text evidence="2">The sequence shown here is derived from an EMBL/GenBank/DDBJ whole genome shotgun (WGS) entry which is preliminary data.</text>
</comment>
<organism evidence="2 3">
    <name type="scientific">Aliidiomarina haloalkalitolerans</name>
    <dbReference type="NCBI Taxonomy" id="859059"/>
    <lineage>
        <taxon>Bacteria</taxon>
        <taxon>Pseudomonadati</taxon>
        <taxon>Pseudomonadota</taxon>
        <taxon>Gammaproteobacteria</taxon>
        <taxon>Alteromonadales</taxon>
        <taxon>Idiomarinaceae</taxon>
        <taxon>Aliidiomarina</taxon>
    </lineage>
</organism>
<gene>
    <name evidence="2" type="ORF">CWE06_08990</name>
</gene>
<dbReference type="OrthoDB" id="6838256at2"/>
<dbReference type="Gene3D" id="3.40.190.10">
    <property type="entry name" value="Periplasmic binding protein-like II"/>
    <property type="match status" value="2"/>
</dbReference>
<reference evidence="2 3" key="1">
    <citation type="journal article" date="2011" name="Front. Microbiol.">
        <title>Genomic signatures of strain selection and enhancement in Bacillus atrophaeus var. globigii, a historical biowarfare simulant.</title>
        <authorList>
            <person name="Gibbons H.S."/>
            <person name="Broomall S.M."/>
            <person name="McNew L.A."/>
            <person name="Daligault H."/>
            <person name="Chapman C."/>
            <person name="Bruce D."/>
            <person name="Karavis M."/>
            <person name="Krepps M."/>
            <person name="McGregor P.A."/>
            <person name="Hong C."/>
            <person name="Park K.H."/>
            <person name="Akmal A."/>
            <person name="Feldman A."/>
            <person name="Lin J.S."/>
            <person name="Chang W.E."/>
            <person name="Higgs B.W."/>
            <person name="Demirev P."/>
            <person name="Lindquist J."/>
            <person name="Liem A."/>
            <person name="Fochler E."/>
            <person name="Read T.D."/>
            <person name="Tapia R."/>
            <person name="Johnson S."/>
            <person name="Bishop-Lilly K.A."/>
            <person name="Detter C."/>
            <person name="Han C."/>
            <person name="Sozhamannan S."/>
            <person name="Rosenzweig C.N."/>
            <person name="Skowronski E.W."/>
        </authorList>
    </citation>
    <scope>NUCLEOTIDE SEQUENCE [LARGE SCALE GENOMIC DNA]</scope>
    <source>
        <strain evidence="2 3">AK5</strain>
    </source>
</reference>
<dbReference type="RefSeq" id="WP_126793296.1">
    <property type="nucleotide sequence ID" value="NZ_PIPI01000006.1"/>
</dbReference>
<sequence length="253" mass="29202">MQKTDFSLFKLVASLSLLFVSMFVTPAQSETANTELRVIRIGTLHGIQDKHPTFEIVQEAYRRIGWNAELVTLPYERSEYEANRGRIIDAELARTSEAERTLTNLIRLEPSIFPVYTSIFTTRKDLDISDWESLRGLRIDTVRGMHTVAERLGDIPFNEVGSIEQTIQRLQSGRSDVAILPGYETELLLEELNVTSIHRLTPDLETFLLYHYLHEQHADIVQPLQYALWQVIHERQVQQAGIQENHEQPESNF</sequence>
<evidence type="ECO:0000256" key="1">
    <source>
        <dbReference type="SAM" id="SignalP"/>
    </source>
</evidence>
<name>A0A432VS26_9GAMM</name>
<evidence type="ECO:0000313" key="3">
    <source>
        <dbReference type="Proteomes" id="UP000288212"/>
    </source>
</evidence>
<protein>
    <submittedName>
        <fullName evidence="2">Uncharacterized protein</fullName>
    </submittedName>
</protein>
<dbReference type="SUPFAM" id="SSF53850">
    <property type="entry name" value="Periplasmic binding protein-like II"/>
    <property type="match status" value="1"/>
</dbReference>
<keyword evidence="3" id="KW-1185">Reference proteome</keyword>
<evidence type="ECO:0000313" key="2">
    <source>
        <dbReference type="EMBL" id="RUO19161.1"/>
    </source>
</evidence>
<accession>A0A432VS26</accession>
<dbReference type="AlphaFoldDB" id="A0A432VS26"/>